<dbReference type="SUPFAM" id="SSF75304">
    <property type="entry name" value="Amidase signature (AS) enzymes"/>
    <property type="match status" value="1"/>
</dbReference>
<organism evidence="3 4">
    <name type="scientific">Fusarium mexicanum</name>
    <dbReference type="NCBI Taxonomy" id="751941"/>
    <lineage>
        <taxon>Eukaryota</taxon>
        <taxon>Fungi</taxon>
        <taxon>Dikarya</taxon>
        <taxon>Ascomycota</taxon>
        <taxon>Pezizomycotina</taxon>
        <taxon>Sordariomycetes</taxon>
        <taxon>Hypocreomycetidae</taxon>
        <taxon>Hypocreales</taxon>
        <taxon>Nectriaceae</taxon>
        <taxon>Fusarium</taxon>
        <taxon>Fusarium fujikuroi species complex</taxon>
    </lineage>
</organism>
<protein>
    <submittedName>
        <fullName evidence="3">Amidase signature domain-containing protein</fullName>
    </submittedName>
</protein>
<dbReference type="AlphaFoldDB" id="A0A8H5IR50"/>
<sequence>MSRLSPLLRQRLILAAKVATGVSITGVASFHLVTRKCYFEPFGPDNGRSLYEHPLLKQINPWNKPGSADSCVREVPFDKLDKVLLEDAKNGGTKLIEKFIAGMWGGFGYGIQRRIMTFFKNEANKNDLWEKKDLLASAYEPGTYFTNHFVVLSKTPTCIAMRACFDPHQSPPTPMNVDNLVEIRAELDEAKQVAVLKLQVITFDGRKEASDKEDPFGGVGGWLHRRYSTLLVESGAKNCLNATAKVADGALSGELGRADFGSELESLAVGEAVAVFTGGSEVWETLGGADSGASGGEWDEKQETSARDRADVFLPIGYRNVKARQLVEDEKSPKTGFGSFGGVGHGKGASNGPCGFIGWMKVKTYSYNPPMASLNSTVIFEAGGERYVTTEAIPFQSQAETHLRPLLVTVLANQDGESLSKAWLKTYLNKLDGCDVSDRNLFLSGVIITTPHGGQAVPRDSWEYLKELGMKWLDIVVEGGKMHLPPGPYFYTKKKLHPVCRLYDDEKGAFLSGLKPKLDLSPLTLFDQLGVASTSNNCLAIAVPSRAPALVTNTPPNLHVAVKDCFFVRGMKTSLCNRAYYELSEPASFTADAIQALINDGAHILGLTKLSSMIAREEPMDAVDYLTVFNPRGDGYQSPAGSSSGSAAAVAAYDWLDCTIGTDTSGSGRRPALANGVWQFRPSHDSISLRGLVKTYEMFDTPCVFARSLDVIRRVAKTWIAAPLPVTKRPYRLIYPLDYLPTENSEQKNIIDSFIRDVETHLPATITQLSIRSSWQQSHPEGAPGDVEEYLKDVIRGTFYHQFYHSTSSFRQLYAERHDGQQPYVIPFVRRRWTQGASVSDTEHEEATRRLLVYKKWLHDLLFGDENFETLVILPVAEVKPVYRHEKTESPENQSAYDQLFLSPILKSPDVVVPIGEMLYHSKISNKIEYLPVVANLVAAPGRDHELLEAAETVLERSKRSKVVTTGSRIFAPGYDSNGSR</sequence>
<dbReference type="PANTHER" id="PTHR46310:SF7">
    <property type="entry name" value="AMIDASE 1"/>
    <property type="match status" value="1"/>
</dbReference>
<evidence type="ECO:0000313" key="3">
    <source>
        <dbReference type="EMBL" id="KAF5541424.1"/>
    </source>
</evidence>
<dbReference type="InterPro" id="IPR023631">
    <property type="entry name" value="Amidase_dom"/>
</dbReference>
<dbReference type="Proteomes" id="UP000522262">
    <property type="component" value="Unassembled WGS sequence"/>
</dbReference>
<accession>A0A8H5IR50</accession>
<keyword evidence="4" id="KW-1185">Reference proteome</keyword>
<reference evidence="3 4" key="1">
    <citation type="submission" date="2020-05" db="EMBL/GenBank/DDBJ databases">
        <title>Identification and distribution of gene clusters putatively required for synthesis of sphingolipid metabolism inhibitors in phylogenetically diverse species of the filamentous fungus Fusarium.</title>
        <authorList>
            <person name="Kim H.-S."/>
            <person name="Busman M."/>
            <person name="Brown D.W."/>
            <person name="Divon H."/>
            <person name="Uhlig S."/>
            <person name="Proctor R.H."/>
        </authorList>
    </citation>
    <scope>NUCLEOTIDE SEQUENCE [LARGE SCALE GENOMIC DNA]</scope>
    <source>
        <strain evidence="3 4">NRRL 53147</strain>
    </source>
</reference>
<dbReference type="Pfam" id="PF01425">
    <property type="entry name" value="Amidase"/>
    <property type="match status" value="1"/>
</dbReference>
<keyword evidence="1" id="KW-1133">Transmembrane helix</keyword>
<dbReference type="EMBL" id="JAAOAM010000181">
    <property type="protein sequence ID" value="KAF5541424.1"/>
    <property type="molecule type" value="Genomic_DNA"/>
</dbReference>
<dbReference type="InterPro" id="IPR036928">
    <property type="entry name" value="AS_sf"/>
</dbReference>
<dbReference type="Gene3D" id="3.90.1300.10">
    <property type="entry name" value="Amidase signature (AS) domain"/>
    <property type="match status" value="1"/>
</dbReference>
<keyword evidence="1" id="KW-0472">Membrane</keyword>
<evidence type="ECO:0000256" key="1">
    <source>
        <dbReference type="SAM" id="Phobius"/>
    </source>
</evidence>
<comment type="caution">
    <text evidence="3">The sequence shown here is derived from an EMBL/GenBank/DDBJ whole genome shotgun (WGS) entry which is preliminary data.</text>
</comment>
<evidence type="ECO:0000259" key="2">
    <source>
        <dbReference type="Pfam" id="PF01425"/>
    </source>
</evidence>
<proteinExistence type="predicted"/>
<name>A0A8H5IR50_9HYPO</name>
<dbReference type="PANTHER" id="PTHR46310">
    <property type="entry name" value="AMIDASE 1"/>
    <property type="match status" value="1"/>
</dbReference>
<evidence type="ECO:0000313" key="4">
    <source>
        <dbReference type="Proteomes" id="UP000522262"/>
    </source>
</evidence>
<gene>
    <name evidence="3" type="ORF">FMEXI_7937</name>
</gene>
<feature type="domain" description="Amidase" evidence="2">
    <location>
        <begin position="560"/>
        <end position="718"/>
    </location>
</feature>
<keyword evidence="1" id="KW-0812">Transmembrane</keyword>
<feature type="transmembrane region" description="Helical" evidence="1">
    <location>
        <begin position="12"/>
        <end position="33"/>
    </location>
</feature>